<keyword evidence="1" id="KW-0812">Transmembrane</keyword>
<organism evidence="2 3">
    <name type="scientific">Streptomyces formicae</name>
    <dbReference type="NCBI Taxonomy" id="1616117"/>
    <lineage>
        <taxon>Bacteria</taxon>
        <taxon>Bacillati</taxon>
        <taxon>Actinomycetota</taxon>
        <taxon>Actinomycetes</taxon>
        <taxon>Kitasatosporales</taxon>
        <taxon>Streptomycetaceae</taxon>
        <taxon>Streptomyces</taxon>
    </lineage>
</organism>
<name>A0ABY3X0Y4_9ACTN</name>
<reference evidence="2 3" key="1">
    <citation type="submission" date="2021-03" db="EMBL/GenBank/DDBJ databases">
        <title>Complete genome of Streptomyces formicae strain 1H-GS9 (DSM 100524).</title>
        <authorList>
            <person name="Atanasov K.E."/>
            <person name="Altabella T."/>
            <person name="Ferrer A."/>
        </authorList>
    </citation>
    <scope>NUCLEOTIDE SEQUENCE [LARGE SCALE GENOMIC DNA]</scope>
    <source>
        <strain evidence="2 3">1H-GS9</strain>
    </source>
</reference>
<dbReference type="EMBL" id="CP071872">
    <property type="protein sequence ID" value="UNM16722.1"/>
    <property type="molecule type" value="Genomic_DNA"/>
</dbReference>
<gene>
    <name evidence="2" type="ORF">J4032_25840</name>
</gene>
<keyword evidence="1" id="KW-1133">Transmembrane helix</keyword>
<sequence>MDAALIVFAGFTLLGGVVALLAGAYGLHRTRRITARGGTAVALVKPAAPGADRPLLQYETEDGRVVEVPAPAPPGRRRPLTPGSTVRISYDTHDPRDVVLLGHERGHIDRGFVVAGAVAVLIGLALAVLAF</sequence>
<keyword evidence="1" id="KW-0472">Membrane</keyword>
<evidence type="ECO:0000313" key="2">
    <source>
        <dbReference type="EMBL" id="UNM16722.1"/>
    </source>
</evidence>
<evidence type="ECO:0000256" key="1">
    <source>
        <dbReference type="SAM" id="Phobius"/>
    </source>
</evidence>
<feature type="transmembrane region" description="Helical" evidence="1">
    <location>
        <begin position="6"/>
        <end position="27"/>
    </location>
</feature>
<evidence type="ECO:0000313" key="3">
    <source>
        <dbReference type="Proteomes" id="UP000828924"/>
    </source>
</evidence>
<feature type="transmembrane region" description="Helical" evidence="1">
    <location>
        <begin position="111"/>
        <end position="130"/>
    </location>
</feature>
<evidence type="ECO:0008006" key="4">
    <source>
        <dbReference type="Google" id="ProtNLM"/>
    </source>
</evidence>
<dbReference type="Proteomes" id="UP000828924">
    <property type="component" value="Chromosome"/>
</dbReference>
<accession>A0ABY3X0Y4</accession>
<keyword evidence="3" id="KW-1185">Reference proteome</keyword>
<proteinExistence type="predicted"/>
<protein>
    <recommendedName>
        <fullName evidence="4">DUF3592 domain-containing protein</fullName>
    </recommendedName>
</protein>